<dbReference type="EMBL" id="JAENHM010000073">
    <property type="protein sequence ID" value="MBK1841291.1"/>
    <property type="molecule type" value="Genomic_DNA"/>
</dbReference>
<dbReference type="InterPro" id="IPR000595">
    <property type="entry name" value="cNMP-bd_dom"/>
</dbReference>
<dbReference type="InterPro" id="IPR014710">
    <property type="entry name" value="RmlC-like_jellyroll"/>
</dbReference>
<name>A0ABS1FCY1_9PROT</name>
<dbReference type="InterPro" id="IPR012318">
    <property type="entry name" value="HTH_CRP"/>
</dbReference>
<dbReference type="InterPro" id="IPR050397">
    <property type="entry name" value="Env_Response_Regulators"/>
</dbReference>
<sequence>MTLFRPDEDIAHVYFIEQGCASLLNILPDGDTVEVGTVGNEGLVGTPVLLEADRMPCQCDIQIPGNGWRMSAAPLRAAMHRSQTLRSKLLRFTQAHFSQVAQSAACNRLHTIEERCARWLLMCRDRVGDEFPLTQEYLAVMLGVRRAGVTVTARLLQSAGLITYSRGHIRILDPAGLEEVACDCYRITRDEFRRLIPGGEGYPALGGKPGSSG</sequence>
<evidence type="ECO:0000256" key="3">
    <source>
        <dbReference type="ARBA" id="ARBA00023163"/>
    </source>
</evidence>
<reference evidence="6" key="1">
    <citation type="submission" date="2021-01" db="EMBL/GenBank/DDBJ databases">
        <title>Genome public.</title>
        <authorList>
            <person name="Liu C."/>
            <person name="Sun Q."/>
        </authorList>
    </citation>
    <scope>NUCLEOTIDE SEQUENCE [LARGE SCALE GENOMIC DNA]</scope>
    <source>
        <strain evidence="6">YIM B02556</strain>
    </source>
</reference>
<dbReference type="PROSITE" id="PS51063">
    <property type="entry name" value="HTH_CRP_2"/>
    <property type="match status" value="1"/>
</dbReference>
<evidence type="ECO:0000256" key="2">
    <source>
        <dbReference type="ARBA" id="ARBA00023125"/>
    </source>
</evidence>
<dbReference type="PANTHER" id="PTHR24567">
    <property type="entry name" value="CRP FAMILY TRANSCRIPTIONAL REGULATORY PROTEIN"/>
    <property type="match status" value="1"/>
</dbReference>
<dbReference type="Proteomes" id="UP000652760">
    <property type="component" value="Unassembled WGS sequence"/>
</dbReference>
<protein>
    <submittedName>
        <fullName evidence="5">Crp/Fnr family transcriptional regulator</fullName>
    </submittedName>
</protein>
<comment type="caution">
    <text evidence="5">The sequence shown here is derived from an EMBL/GenBank/DDBJ whole genome shotgun (WGS) entry which is preliminary data.</text>
</comment>
<dbReference type="SUPFAM" id="SSF46785">
    <property type="entry name" value="Winged helix' DNA-binding domain"/>
    <property type="match status" value="1"/>
</dbReference>
<dbReference type="CDD" id="cd00038">
    <property type="entry name" value="CAP_ED"/>
    <property type="match status" value="1"/>
</dbReference>
<proteinExistence type="predicted"/>
<dbReference type="InterPro" id="IPR036390">
    <property type="entry name" value="WH_DNA-bd_sf"/>
</dbReference>
<keyword evidence="2" id="KW-0238">DNA-binding</keyword>
<dbReference type="Pfam" id="PF00027">
    <property type="entry name" value="cNMP_binding"/>
    <property type="match status" value="1"/>
</dbReference>
<evidence type="ECO:0000313" key="5">
    <source>
        <dbReference type="EMBL" id="MBK1841291.1"/>
    </source>
</evidence>
<dbReference type="SUPFAM" id="SSF51206">
    <property type="entry name" value="cAMP-binding domain-like"/>
    <property type="match status" value="1"/>
</dbReference>
<accession>A0ABS1FCY1</accession>
<evidence type="ECO:0000259" key="4">
    <source>
        <dbReference type="PROSITE" id="PS51063"/>
    </source>
</evidence>
<feature type="domain" description="HTH crp-type" evidence="4">
    <location>
        <begin position="110"/>
        <end position="175"/>
    </location>
</feature>
<keyword evidence="6" id="KW-1185">Reference proteome</keyword>
<dbReference type="Gene3D" id="2.60.120.10">
    <property type="entry name" value="Jelly Rolls"/>
    <property type="match status" value="1"/>
</dbReference>
<organism evidence="5 6">
    <name type="scientific">Azospirillum endophyticum</name>
    <dbReference type="NCBI Taxonomy" id="2800326"/>
    <lineage>
        <taxon>Bacteria</taxon>
        <taxon>Pseudomonadati</taxon>
        <taxon>Pseudomonadota</taxon>
        <taxon>Alphaproteobacteria</taxon>
        <taxon>Rhodospirillales</taxon>
        <taxon>Azospirillaceae</taxon>
        <taxon>Azospirillum</taxon>
    </lineage>
</organism>
<evidence type="ECO:0000313" key="6">
    <source>
        <dbReference type="Proteomes" id="UP000652760"/>
    </source>
</evidence>
<keyword evidence="1" id="KW-0805">Transcription regulation</keyword>
<evidence type="ECO:0000256" key="1">
    <source>
        <dbReference type="ARBA" id="ARBA00023015"/>
    </source>
</evidence>
<keyword evidence="3" id="KW-0804">Transcription</keyword>
<gene>
    <name evidence="5" type="ORF">JHL17_28190</name>
</gene>
<dbReference type="Pfam" id="PF13545">
    <property type="entry name" value="HTH_Crp_2"/>
    <property type="match status" value="1"/>
</dbReference>
<dbReference type="InterPro" id="IPR018490">
    <property type="entry name" value="cNMP-bd_dom_sf"/>
</dbReference>
<dbReference type="PANTHER" id="PTHR24567:SF74">
    <property type="entry name" value="HTH-TYPE TRANSCRIPTIONAL REGULATOR ARCR"/>
    <property type="match status" value="1"/>
</dbReference>